<evidence type="ECO:0000313" key="1">
    <source>
        <dbReference type="EMBL" id="VTR98037.1"/>
    </source>
</evidence>
<dbReference type="KEGG" id="gms:SOIL9_04170"/>
<evidence type="ECO:0000313" key="2">
    <source>
        <dbReference type="Proteomes" id="UP000464178"/>
    </source>
</evidence>
<sequence>MTTEADFGQSLRRRVDAALALPDELSHAVCDTLQYAVDTVCAGTSSREWADLFVTMVGRTEIGDDRPQRVLELARAVRALIDRVRSEPWPILVRELCADGIATQRTGPSIDVVRRVHRWIDLPEGRLALRAYISYEDQCRRSRVPAVEARRAFASLVAVSGDAGRPVRASALAAAIQTAGEFRVPPIELGREIGELDALPIDAAPDRYALDSGLVHQFREQGFSMTHLFALNREHALAPAGAALLRAWLPVLLTGGLTEGKLLALLLRGGYQPPGAPTGPIESAPISPKAWDNLVQIVRVLEPLTTRDGALEIVFGQFRNSAELEKRGRVVREQVLAWAARPRPGLEALRTAFQNLNVRQDGHAATLAALGLPSRMSSQEAFAFFSRYLADHSPHAEGSAESRLYREKTYDVIRRLHNVSHGFGALKIVNQRMPDGGPSAFDEFGDDLFEKLFVLNGSSYDQFPGYGVVFVGAQMERIFAHDLDHPSDPLHRYRAAWTDPQRLRSTHLDLDRFADAEFAFVRGFLGVSVPDGDFAPQYEVAGTPLTLMVWNDHFPGVEGELAMLVPTSLYRERVRPCLIRCKELDKEHPEVLDACRAGLDPNALRAECAALGLPFVDLGSPSVAGGGLVNGFPARLPPYHAWEATLPAHETRDGAGHVHKSHILGGYRTRLGNDPELDRALQPLREGNDRVFDIASSYLNLLDIFFISFATWHRGDTLDAIDFENVFDEEDQQQIAETDDDEPFNPRNTRVLTTAYAVHDQLVERRAPRSEFRVYCSANPLHLYPPPEATITLDTLDMRLVVRGANDRREISLARDRVGSGERAELLWVTHVLAYLRRTGFDMRPYDRAAVAGLISDTGG</sequence>
<accession>A0A6P2DAV5</accession>
<reference evidence="1 2" key="1">
    <citation type="submission" date="2019-05" db="EMBL/GenBank/DDBJ databases">
        <authorList>
            <consortium name="Science for Life Laboratories"/>
        </authorList>
    </citation>
    <scope>NUCLEOTIDE SEQUENCE [LARGE SCALE GENOMIC DNA]</scope>
    <source>
        <strain evidence="1">Soil9</strain>
    </source>
</reference>
<protein>
    <submittedName>
        <fullName evidence="1">Uncharacterized protein</fullName>
    </submittedName>
</protein>
<keyword evidence="2" id="KW-1185">Reference proteome</keyword>
<dbReference type="AlphaFoldDB" id="A0A6P2DAV5"/>
<proteinExistence type="predicted"/>
<dbReference type="RefSeq" id="WP_162671464.1">
    <property type="nucleotide sequence ID" value="NZ_LR593886.1"/>
</dbReference>
<dbReference type="EMBL" id="LR593886">
    <property type="protein sequence ID" value="VTR98037.1"/>
    <property type="molecule type" value="Genomic_DNA"/>
</dbReference>
<gene>
    <name evidence="1" type="ORF">SOIL9_04170</name>
</gene>
<organism evidence="1 2">
    <name type="scientific">Gemmata massiliana</name>
    <dbReference type="NCBI Taxonomy" id="1210884"/>
    <lineage>
        <taxon>Bacteria</taxon>
        <taxon>Pseudomonadati</taxon>
        <taxon>Planctomycetota</taxon>
        <taxon>Planctomycetia</taxon>
        <taxon>Gemmatales</taxon>
        <taxon>Gemmataceae</taxon>
        <taxon>Gemmata</taxon>
    </lineage>
</organism>
<name>A0A6P2DAV5_9BACT</name>
<dbReference type="Proteomes" id="UP000464178">
    <property type="component" value="Chromosome"/>
</dbReference>